<dbReference type="EMBL" id="CP075371">
    <property type="protein sequence ID" value="QVT79363.1"/>
    <property type="molecule type" value="Genomic_DNA"/>
</dbReference>
<dbReference type="Proteomes" id="UP000679307">
    <property type="component" value="Chromosome"/>
</dbReference>
<evidence type="ECO:0000313" key="2">
    <source>
        <dbReference type="Proteomes" id="UP000679307"/>
    </source>
</evidence>
<protein>
    <submittedName>
        <fullName evidence="1">Uncharacterized protein</fullName>
    </submittedName>
</protein>
<name>A0ABX8EFT1_9ACTN</name>
<accession>A0ABX8EFT1</accession>
<sequence length="58" mass="6213">MTTQPFGFWGRGLALAMFVAEYGIPIFEVATVLGEDSIDVLTAFLGAGGLMEKCGRAW</sequence>
<evidence type="ECO:0000313" key="1">
    <source>
        <dbReference type="EMBL" id="QVT79363.1"/>
    </source>
</evidence>
<proteinExistence type="predicted"/>
<organism evidence="1 2">
    <name type="scientific">Nocardioides aquaticus</name>
    <dbReference type="NCBI Taxonomy" id="160826"/>
    <lineage>
        <taxon>Bacteria</taxon>
        <taxon>Bacillati</taxon>
        <taxon>Actinomycetota</taxon>
        <taxon>Actinomycetes</taxon>
        <taxon>Propionibacteriales</taxon>
        <taxon>Nocardioidaceae</taxon>
        <taxon>Nocardioides</taxon>
    </lineage>
</organism>
<keyword evidence="2" id="KW-1185">Reference proteome</keyword>
<gene>
    <name evidence="1" type="ORF">ENKNEFLB_01744</name>
</gene>
<reference evidence="1 2" key="1">
    <citation type="submission" date="2021-05" db="EMBL/GenBank/DDBJ databases">
        <title>Complete genome of Nocardioides aquaticus KCTC 9944T isolated from meromictic and hypersaline Ekho Lake, Antarctica.</title>
        <authorList>
            <person name="Hwang K."/>
            <person name="Kim K.M."/>
            <person name="Choe H."/>
        </authorList>
    </citation>
    <scope>NUCLEOTIDE SEQUENCE [LARGE SCALE GENOMIC DNA]</scope>
    <source>
        <strain evidence="1 2">KCTC 9944</strain>
    </source>
</reference>